<feature type="transmembrane region" description="Helical" evidence="1">
    <location>
        <begin position="6"/>
        <end position="23"/>
    </location>
</feature>
<dbReference type="Proteomes" id="UP000182902">
    <property type="component" value="Unassembled WGS sequence"/>
</dbReference>
<proteinExistence type="predicted"/>
<organism evidence="2 3">
    <name type="scientific">Pseudomonas salomonii</name>
    <dbReference type="NCBI Taxonomy" id="191391"/>
    <lineage>
        <taxon>Bacteria</taxon>
        <taxon>Pseudomonadati</taxon>
        <taxon>Pseudomonadota</taxon>
        <taxon>Gammaproteobacteria</taxon>
        <taxon>Pseudomonadales</taxon>
        <taxon>Pseudomonadaceae</taxon>
        <taxon>Pseudomonas</taxon>
    </lineage>
</organism>
<keyword evidence="1" id="KW-1133">Transmembrane helix</keyword>
<gene>
    <name evidence="2" type="ORF">SAMN05216247_104441</name>
</gene>
<protein>
    <submittedName>
        <fullName evidence="2">Uncharacterized protein</fullName>
    </submittedName>
</protein>
<dbReference type="RefSeq" id="WP_069786896.1">
    <property type="nucleotide sequence ID" value="NZ_FNOX01000004.1"/>
</dbReference>
<sequence>MSNNTYWIIGALIVVVLIAVAVLRKSKKKKARPPTETVAEPPVQVAPVTPDTAEWSFKLDDDPSALPTQPVIPAGVEIVNQTNYHIVVTRLGITTTVPPQGRTLMENDDGWTVSPSAQNTLQSVAMEKSSPESSAKYTLIVR</sequence>
<keyword evidence="1" id="KW-0472">Membrane</keyword>
<evidence type="ECO:0000313" key="3">
    <source>
        <dbReference type="Proteomes" id="UP000182902"/>
    </source>
</evidence>
<evidence type="ECO:0000256" key="1">
    <source>
        <dbReference type="SAM" id="Phobius"/>
    </source>
</evidence>
<evidence type="ECO:0000313" key="2">
    <source>
        <dbReference type="EMBL" id="SDY64585.1"/>
    </source>
</evidence>
<accession>A0A1H3LL49</accession>
<name>A0A1H3LL49_9PSED</name>
<dbReference type="AlphaFoldDB" id="A0A1H3LL49"/>
<keyword evidence="1" id="KW-0812">Transmembrane</keyword>
<dbReference type="EMBL" id="FNOX01000004">
    <property type="protein sequence ID" value="SDY64585.1"/>
    <property type="molecule type" value="Genomic_DNA"/>
</dbReference>
<reference evidence="2 3" key="1">
    <citation type="submission" date="2016-10" db="EMBL/GenBank/DDBJ databases">
        <authorList>
            <person name="de Groot N.N."/>
        </authorList>
    </citation>
    <scope>NUCLEOTIDE SEQUENCE [LARGE SCALE GENOMIC DNA]</scope>
    <source>
        <strain evidence="2 3">ICMP 14252</strain>
    </source>
</reference>